<sequence length="127" mass="14719">MRKSESKPMNNPVQEEIEHRAVKETAQSNSGRATVSTQITKRRMERQNLCKNYSDLRRAQPASNKYPRLKDDMIRIDKGDYNRIYSAGSLLYEHIFRSEDLSKIIMKADLDGRLLELMQTSGRSLPT</sequence>
<gene>
    <name evidence="2" type="ORF">B9Z55_027582</name>
    <name evidence="3" type="ORF">B9Z55_027583</name>
</gene>
<reference evidence="4" key="1">
    <citation type="submission" date="2017-10" db="EMBL/GenBank/DDBJ databases">
        <title>Rapid genome shrinkage in a self-fertile nematode reveals novel sperm competition proteins.</title>
        <authorList>
            <person name="Yin D."/>
            <person name="Schwarz E.M."/>
            <person name="Thomas C.G."/>
            <person name="Felde R.L."/>
            <person name="Korf I.F."/>
            <person name="Cutter A.D."/>
            <person name="Schartner C.M."/>
            <person name="Ralston E.J."/>
            <person name="Meyer B.J."/>
            <person name="Haag E.S."/>
        </authorList>
    </citation>
    <scope>NUCLEOTIDE SEQUENCE [LARGE SCALE GENOMIC DNA]</scope>
    <source>
        <strain evidence="4">JU1422</strain>
    </source>
</reference>
<evidence type="ECO:0000313" key="2">
    <source>
        <dbReference type="EMBL" id="PIC13721.1"/>
    </source>
</evidence>
<reference evidence="2" key="2">
    <citation type="journal article" date="2018" name="Science">
        <title>Rapid genome shrinkage in a self-fertile nematode reveals sperm competition proteins.</title>
        <authorList>
            <person name="Yin D."/>
            <person name="Schwarz E.M."/>
            <person name="Thomas C.G."/>
            <person name="Felde R.L."/>
            <person name="Korf I.F."/>
            <person name="Cutter A.D."/>
            <person name="Schartner C.M."/>
            <person name="Ralston E.J."/>
            <person name="Meyer B.J."/>
            <person name="Haag E.S."/>
        </authorList>
    </citation>
    <scope>NUCLEOTIDE SEQUENCE</scope>
    <source>
        <strain evidence="2">JU1422</strain>
    </source>
</reference>
<name>A0A2G5SFR7_9PELO</name>
<dbReference type="EMBL" id="PDUG01000011">
    <property type="protein sequence ID" value="PIC13721.1"/>
    <property type="molecule type" value="Genomic_DNA"/>
</dbReference>
<organism evidence="2 4">
    <name type="scientific">Caenorhabditis nigoni</name>
    <dbReference type="NCBI Taxonomy" id="1611254"/>
    <lineage>
        <taxon>Eukaryota</taxon>
        <taxon>Metazoa</taxon>
        <taxon>Ecdysozoa</taxon>
        <taxon>Nematoda</taxon>
        <taxon>Chromadorea</taxon>
        <taxon>Rhabditida</taxon>
        <taxon>Rhabditina</taxon>
        <taxon>Rhabditomorpha</taxon>
        <taxon>Rhabditoidea</taxon>
        <taxon>Rhabditidae</taxon>
        <taxon>Peloderinae</taxon>
        <taxon>Caenorhabditis</taxon>
    </lineage>
</organism>
<evidence type="ECO:0000256" key="1">
    <source>
        <dbReference type="SAM" id="MobiDB-lite"/>
    </source>
</evidence>
<evidence type="ECO:0000313" key="4">
    <source>
        <dbReference type="Proteomes" id="UP000230233"/>
    </source>
</evidence>
<accession>A0A2G5SFR7</accession>
<evidence type="ECO:0000313" key="3">
    <source>
        <dbReference type="EMBL" id="PIC13722.1"/>
    </source>
</evidence>
<dbReference type="AlphaFoldDB" id="A0A2G5SFR7"/>
<protein>
    <submittedName>
        <fullName evidence="2">Uncharacterized protein</fullName>
    </submittedName>
</protein>
<feature type="compositionally biased region" description="Polar residues" evidence="1">
    <location>
        <begin position="25"/>
        <end position="39"/>
    </location>
</feature>
<dbReference type="Proteomes" id="UP000230233">
    <property type="component" value="Unassembled WGS sequence"/>
</dbReference>
<feature type="region of interest" description="Disordered" evidence="1">
    <location>
        <begin position="1"/>
        <end position="44"/>
    </location>
</feature>
<dbReference type="EMBL" id="PDUG01000011">
    <property type="protein sequence ID" value="PIC13722.1"/>
    <property type="molecule type" value="Genomic_DNA"/>
</dbReference>
<proteinExistence type="predicted"/>
<comment type="caution">
    <text evidence="2">The sequence shown here is derived from an EMBL/GenBank/DDBJ whole genome shotgun (WGS) entry which is preliminary data.</text>
</comment>
<keyword evidence="4" id="KW-1185">Reference proteome</keyword>